<protein>
    <submittedName>
        <fullName evidence="2">Uncharacterized protein</fullName>
    </submittedName>
</protein>
<gene>
    <name evidence="2" type="ORF">CDAR_280651</name>
</gene>
<accession>A0AAV4MDM2</accession>
<proteinExistence type="predicted"/>
<reference evidence="2 3" key="1">
    <citation type="submission" date="2021-06" db="EMBL/GenBank/DDBJ databases">
        <title>Caerostris darwini draft genome.</title>
        <authorList>
            <person name="Kono N."/>
            <person name="Arakawa K."/>
        </authorList>
    </citation>
    <scope>NUCLEOTIDE SEQUENCE [LARGE SCALE GENOMIC DNA]</scope>
</reference>
<evidence type="ECO:0000313" key="3">
    <source>
        <dbReference type="Proteomes" id="UP001054837"/>
    </source>
</evidence>
<evidence type="ECO:0000256" key="1">
    <source>
        <dbReference type="SAM" id="MobiDB-lite"/>
    </source>
</evidence>
<feature type="region of interest" description="Disordered" evidence="1">
    <location>
        <begin position="1"/>
        <end position="35"/>
    </location>
</feature>
<evidence type="ECO:0000313" key="2">
    <source>
        <dbReference type="EMBL" id="GIX70486.1"/>
    </source>
</evidence>
<dbReference type="Proteomes" id="UP001054837">
    <property type="component" value="Unassembled WGS sequence"/>
</dbReference>
<keyword evidence="3" id="KW-1185">Reference proteome</keyword>
<name>A0AAV4MDM2_9ARAC</name>
<comment type="caution">
    <text evidence="2">The sequence shown here is derived from an EMBL/GenBank/DDBJ whole genome shotgun (WGS) entry which is preliminary data.</text>
</comment>
<dbReference type="AlphaFoldDB" id="A0AAV4MDM2"/>
<sequence>MKPRLFSNDTPAVPESGAHARIRDQYPTSSNSPEVFPTLAGKPLDEFWMRNLSQSCSFLMMGNGRFQGWKSFPNRDCCFNDVNFGGILNDSGL</sequence>
<dbReference type="EMBL" id="BPLQ01000371">
    <property type="protein sequence ID" value="GIX70486.1"/>
    <property type="molecule type" value="Genomic_DNA"/>
</dbReference>
<organism evidence="2 3">
    <name type="scientific">Caerostris darwini</name>
    <dbReference type="NCBI Taxonomy" id="1538125"/>
    <lineage>
        <taxon>Eukaryota</taxon>
        <taxon>Metazoa</taxon>
        <taxon>Ecdysozoa</taxon>
        <taxon>Arthropoda</taxon>
        <taxon>Chelicerata</taxon>
        <taxon>Arachnida</taxon>
        <taxon>Araneae</taxon>
        <taxon>Araneomorphae</taxon>
        <taxon>Entelegynae</taxon>
        <taxon>Araneoidea</taxon>
        <taxon>Araneidae</taxon>
        <taxon>Caerostris</taxon>
    </lineage>
</organism>